<feature type="domain" description="MobA-like NTP transferase" evidence="10">
    <location>
        <begin position="13"/>
        <end position="183"/>
    </location>
</feature>
<evidence type="ECO:0000256" key="8">
    <source>
        <dbReference type="HAMAP-Rule" id="MF_00316"/>
    </source>
</evidence>
<gene>
    <name evidence="8" type="primary">mobA</name>
    <name evidence="11" type="ORF">ACFO9K_18145</name>
</gene>
<proteinExistence type="inferred from homology"/>
<keyword evidence="12" id="KW-1185">Reference proteome</keyword>
<evidence type="ECO:0000259" key="10">
    <source>
        <dbReference type="Pfam" id="PF12804"/>
    </source>
</evidence>
<keyword evidence="7 8" id="KW-0501">Molybdenum cofactor biosynthesis</keyword>
<comment type="caution">
    <text evidence="11">The sequence shown here is derived from an EMBL/GenBank/DDBJ whole genome shotgun (WGS) entry which is preliminary data.</text>
</comment>
<dbReference type="PANTHER" id="PTHR19136">
    <property type="entry name" value="MOLYBDENUM COFACTOR GUANYLYLTRANSFERASE"/>
    <property type="match status" value="1"/>
</dbReference>
<comment type="similarity">
    <text evidence="8">Belongs to the MobA family.</text>
</comment>
<feature type="binding site" evidence="8">
    <location>
        <position position="29"/>
    </location>
    <ligand>
        <name>GTP</name>
        <dbReference type="ChEBI" id="CHEBI:37565"/>
    </ligand>
</feature>
<evidence type="ECO:0000256" key="9">
    <source>
        <dbReference type="SAM" id="MobiDB-lite"/>
    </source>
</evidence>
<feature type="region of interest" description="Disordered" evidence="9">
    <location>
        <begin position="205"/>
        <end position="242"/>
    </location>
</feature>
<dbReference type="GO" id="GO:0046872">
    <property type="term" value="F:metal ion binding"/>
    <property type="evidence" value="ECO:0007669"/>
    <property type="project" value="UniProtKB-KW"/>
</dbReference>
<feature type="binding site" evidence="8">
    <location>
        <position position="88"/>
    </location>
    <ligand>
        <name>GTP</name>
        <dbReference type="ChEBI" id="CHEBI:37565"/>
    </ligand>
</feature>
<comment type="function">
    <text evidence="8">Transfers a GMP moiety from GTP to Mo-molybdopterin (Mo-MPT) cofactor (Moco or molybdenum cofactor) to form Mo-molybdopterin guanine dinucleotide (Mo-MGD) cofactor.</text>
</comment>
<dbReference type="InterPro" id="IPR013482">
    <property type="entry name" value="Molybde_CF_guanTrfase"/>
</dbReference>
<dbReference type="GO" id="GO:0061603">
    <property type="term" value="F:molybdenum cofactor guanylyltransferase activity"/>
    <property type="evidence" value="ECO:0007669"/>
    <property type="project" value="UniProtKB-EC"/>
</dbReference>
<dbReference type="GO" id="GO:0006777">
    <property type="term" value="P:Mo-molybdopterin cofactor biosynthetic process"/>
    <property type="evidence" value="ECO:0007669"/>
    <property type="project" value="UniProtKB-KW"/>
</dbReference>
<dbReference type="GO" id="GO:0005525">
    <property type="term" value="F:GTP binding"/>
    <property type="evidence" value="ECO:0007669"/>
    <property type="project" value="UniProtKB-UniRule"/>
</dbReference>
<dbReference type="InterPro" id="IPR029044">
    <property type="entry name" value="Nucleotide-diphossugar_trans"/>
</dbReference>
<evidence type="ECO:0000313" key="12">
    <source>
        <dbReference type="Proteomes" id="UP001595945"/>
    </source>
</evidence>
<dbReference type="PANTHER" id="PTHR19136:SF81">
    <property type="entry name" value="MOLYBDENUM COFACTOR GUANYLYLTRANSFERASE"/>
    <property type="match status" value="1"/>
</dbReference>
<dbReference type="RefSeq" id="WP_254268201.1">
    <property type="nucleotide sequence ID" value="NZ_CP100400.1"/>
</dbReference>
<keyword evidence="4 8" id="KW-0547">Nucleotide-binding</keyword>
<evidence type="ECO:0000256" key="7">
    <source>
        <dbReference type="ARBA" id="ARBA00023150"/>
    </source>
</evidence>
<feature type="binding site" evidence="8">
    <location>
        <position position="57"/>
    </location>
    <ligand>
        <name>GTP</name>
        <dbReference type="ChEBI" id="CHEBI:37565"/>
    </ligand>
</feature>
<dbReference type="CDD" id="cd02503">
    <property type="entry name" value="MobA"/>
    <property type="match status" value="1"/>
</dbReference>
<dbReference type="GeneID" id="73046725"/>
<evidence type="ECO:0000256" key="5">
    <source>
        <dbReference type="ARBA" id="ARBA00022842"/>
    </source>
</evidence>
<feature type="binding site" evidence="8">
    <location>
        <position position="117"/>
    </location>
    <ligand>
        <name>GTP</name>
        <dbReference type="ChEBI" id="CHEBI:37565"/>
    </ligand>
</feature>
<keyword evidence="11" id="KW-0548">Nucleotidyltransferase</keyword>
<dbReference type="AlphaFoldDB" id="A0ABD5Q690"/>
<dbReference type="EC" id="2.7.7.77" evidence="8"/>
<name>A0ABD5Q690_9EURY</name>
<dbReference type="Pfam" id="PF12804">
    <property type="entry name" value="NTP_transf_3"/>
    <property type="match status" value="1"/>
</dbReference>
<evidence type="ECO:0000256" key="4">
    <source>
        <dbReference type="ARBA" id="ARBA00022741"/>
    </source>
</evidence>
<dbReference type="HAMAP" id="MF_00316">
    <property type="entry name" value="MobA"/>
    <property type="match status" value="1"/>
</dbReference>
<feature type="compositionally biased region" description="Basic and acidic residues" evidence="9">
    <location>
        <begin position="208"/>
        <end position="236"/>
    </location>
</feature>
<feature type="binding site" evidence="8">
    <location>
        <position position="117"/>
    </location>
    <ligand>
        <name>Mg(2+)</name>
        <dbReference type="ChEBI" id="CHEBI:18420"/>
    </ligand>
</feature>
<dbReference type="EMBL" id="JBHSHT010000002">
    <property type="protein sequence ID" value="MFC4826178.1"/>
    <property type="molecule type" value="Genomic_DNA"/>
</dbReference>
<reference evidence="11 12" key="1">
    <citation type="journal article" date="2019" name="Int. J. Syst. Evol. Microbiol.">
        <title>The Global Catalogue of Microorganisms (GCM) 10K type strain sequencing project: providing services to taxonomists for standard genome sequencing and annotation.</title>
        <authorList>
            <consortium name="The Broad Institute Genomics Platform"/>
            <consortium name="The Broad Institute Genome Sequencing Center for Infectious Disease"/>
            <person name="Wu L."/>
            <person name="Ma J."/>
        </authorList>
    </citation>
    <scope>NUCLEOTIDE SEQUENCE [LARGE SCALE GENOMIC DNA]</scope>
    <source>
        <strain evidence="11 12">XZYJ18</strain>
    </source>
</reference>
<keyword evidence="6 8" id="KW-0342">GTP-binding</keyword>
<comment type="subcellular location">
    <subcellularLocation>
        <location evidence="8">Cytoplasm</location>
    </subcellularLocation>
</comment>
<keyword evidence="5 8" id="KW-0460">Magnesium</keyword>
<evidence type="ECO:0000256" key="3">
    <source>
        <dbReference type="ARBA" id="ARBA00022723"/>
    </source>
</evidence>
<keyword evidence="2 8" id="KW-0808">Transferase</keyword>
<comment type="catalytic activity">
    <reaction evidence="8">
        <text>Mo-molybdopterin + GTP + H(+) = Mo-molybdopterin guanine dinucleotide + diphosphate</text>
        <dbReference type="Rhea" id="RHEA:34243"/>
        <dbReference type="ChEBI" id="CHEBI:15378"/>
        <dbReference type="ChEBI" id="CHEBI:33019"/>
        <dbReference type="ChEBI" id="CHEBI:37565"/>
        <dbReference type="ChEBI" id="CHEBI:71302"/>
        <dbReference type="ChEBI" id="CHEBI:71310"/>
        <dbReference type="EC" id="2.7.7.77"/>
    </reaction>
</comment>
<dbReference type="SUPFAM" id="SSF53448">
    <property type="entry name" value="Nucleotide-diphospho-sugar transferases"/>
    <property type="match status" value="1"/>
</dbReference>
<dbReference type="Proteomes" id="UP001595945">
    <property type="component" value="Unassembled WGS sequence"/>
</dbReference>
<comment type="cofactor">
    <cofactor evidence="8">
        <name>Mg(2+)</name>
        <dbReference type="ChEBI" id="CHEBI:18420"/>
    </cofactor>
</comment>
<protein>
    <recommendedName>
        <fullName evidence="8">Probable molybdenum cofactor guanylyltransferase</fullName>
        <shortName evidence="8">MoCo guanylyltransferase</shortName>
        <ecNumber evidence="8">2.7.7.77</ecNumber>
    </recommendedName>
    <alternativeName>
        <fullName evidence="8">GTP:molybdopterin guanylyltransferase</fullName>
    </alternativeName>
    <alternativeName>
        <fullName evidence="8">Mo-MPT guanylyltransferase</fullName>
    </alternativeName>
    <alternativeName>
        <fullName evidence="8">Molybdopterin guanylyltransferase</fullName>
    </alternativeName>
    <alternativeName>
        <fullName evidence="8">Molybdopterin-guanine dinucleotide synthase</fullName>
        <shortName evidence="8">MGD synthase</shortName>
    </alternativeName>
</protein>
<comment type="domain">
    <text evidence="8">The N-terminal domain determines nucleotide recognition and specific binding, while the C-terminal domain determines the specific binding to the target protein.</text>
</comment>
<sequence>MSETSHETEGPTGVVLAGGYSRRFGERDKALARLDGRPLLARVVARLAEVADRVVVNCRADQREAFADALDSSAGFDSAATPVRFVADPVPDRGPLFGFRTALREVGTETCALAACDCPFLDPRLLSDLAERLADDPDADVAAVRTGDRLRPTQAVYRTAAARRACDALLDDGEGRLSALFDRLDARVVPAEAVGGDAARSLFDVDTPADRERAAEMLDRETSAERGDGTPREREPGVAARR</sequence>
<keyword evidence="3 8" id="KW-0479">Metal-binding</keyword>
<feature type="binding site" evidence="8">
    <location>
        <begin position="16"/>
        <end position="18"/>
    </location>
    <ligand>
        <name>GTP</name>
        <dbReference type="ChEBI" id="CHEBI:37565"/>
    </ligand>
</feature>
<evidence type="ECO:0000313" key="11">
    <source>
        <dbReference type="EMBL" id="MFC4826178.1"/>
    </source>
</evidence>
<dbReference type="Gene3D" id="3.90.550.10">
    <property type="entry name" value="Spore Coat Polysaccharide Biosynthesis Protein SpsA, Chain A"/>
    <property type="match status" value="1"/>
</dbReference>
<keyword evidence="1 8" id="KW-0963">Cytoplasm</keyword>
<organism evidence="11 12">
    <name type="scientific">Halorussus aquaticus</name>
    <dbReference type="NCBI Taxonomy" id="2953748"/>
    <lineage>
        <taxon>Archaea</taxon>
        <taxon>Methanobacteriati</taxon>
        <taxon>Methanobacteriota</taxon>
        <taxon>Stenosarchaea group</taxon>
        <taxon>Halobacteria</taxon>
        <taxon>Halobacteriales</taxon>
        <taxon>Haladaptataceae</taxon>
        <taxon>Halorussus</taxon>
    </lineage>
</organism>
<evidence type="ECO:0000256" key="1">
    <source>
        <dbReference type="ARBA" id="ARBA00022490"/>
    </source>
</evidence>
<evidence type="ECO:0000256" key="2">
    <source>
        <dbReference type="ARBA" id="ARBA00022679"/>
    </source>
</evidence>
<evidence type="ECO:0000256" key="6">
    <source>
        <dbReference type="ARBA" id="ARBA00023134"/>
    </source>
</evidence>
<dbReference type="InterPro" id="IPR025877">
    <property type="entry name" value="MobA-like_NTP_Trfase"/>
</dbReference>
<dbReference type="GO" id="GO:0005737">
    <property type="term" value="C:cytoplasm"/>
    <property type="evidence" value="ECO:0007669"/>
    <property type="project" value="UniProtKB-SubCell"/>
</dbReference>
<accession>A0ABD5Q690</accession>